<dbReference type="EMBL" id="JAKMXF010000001">
    <property type="protein sequence ID" value="KAI6662019.1"/>
    <property type="molecule type" value="Genomic_DNA"/>
</dbReference>
<reference evidence="2 3" key="1">
    <citation type="journal article" date="2023" name="BMC Biol.">
        <title>The compact genome of the sponge Oopsacas minuta (Hexactinellida) is lacking key metazoan core genes.</title>
        <authorList>
            <person name="Santini S."/>
            <person name="Schenkelaars Q."/>
            <person name="Jourda C."/>
            <person name="Duchesne M."/>
            <person name="Belahbib H."/>
            <person name="Rocher C."/>
            <person name="Selva M."/>
            <person name="Riesgo A."/>
            <person name="Vervoort M."/>
            <person name="Leys S.P."/>
            <person name="Kodjabachian L."/>
            <person name="Le Bivic A."/>
            <person name="Borchiellini C."/>
            <person name="Claverie J.M."/>
            <person name="Renard E."/>
        </authorList>
    </citation>
    <scope>NUCLEOTIDE SEQUENCE [LARGE SCALE GENOMIC DNA]</scope>
    <source>
        <strain evidence="2">SPO-2</strain>
    </source>
</reference>
<keyword evidence="3" id="KW-1185">Reference proteome</keyword>
<protein>
    <submittedName>
        <fullName evidence="2">Uncharacterized protein</fullName>
    </submittedName>
</protein>
<sequence length="248" mass="27579">MFGRKANPTPPKSITHQRHNTSVTSHQTKPETYGGSESRSSKTANRDLFNEDKSSPTKKMYTPQKEIKDKDIQPLKQKRKDSHDSTTPRHNDANRNSIRTPKLDANTNPPCATDTRDTDKVKSRFSLRSHSYSKDSGKINSVPKHIFDTNVSTKLSDLEDSKSHPFTSVSTATASKSTDKQARIYPNQTYILDRFTTNTSQLTIDKSPQSSINPALNTLPAGSQTGISALTHLLKDLSVSLQIINQVL</sequence>
<proteinExistence type="predicted"/>
<dbReference type="Proteomes" id="UP001165289">
    <property type="component" value="Unassembled WGS sequence"/>
</dbReference>
<accession>A0AAV7KR83</accession>
<evidence type="ECO:0000313" key="2">
    <source>
        <dbReference type="EMBL" id="KAI6662019.1"/>
    </source>
</evidence>
<gene>
    <name evidence="2" type="ORF">LOD99_9606</name>
</gene>
<organism evidence="2 3">
    <name type="scientific">Oopsacas minuta</name>
    <dbReference type="NCBI Taxonomy" id="111878"/>
    <lineage>
        <taxon>Eukaryota</taxon>
        <taxon>Metazoa</taxon>
        <taxon>Porifera</taxon>
        <taxon>Hexactinellida</taxon>
        <taxon>Hexasterophora</taxon>
        <taxon>Lyssacinosida</taxon>
        <taxon>Leucopsacidae</taxon>
        <taxon>Oopsacas</taxon>
    </lineage>
</organism>
<feature type="region of interest" description="Disordered" evidence="1">
    <location>
        <begin position="1"/>
        <end position="122"/>
    </location>
</feature>
<dbReference type="AlphaFoldDB" id="A0AAV7KR83"/>
<feature type="compositionally biased region" description="Polar residues" evidence="1">
    <location>
        <begin position="94"/>
        <end position="110"/>
    </location>
</feature>
<evidence type="ECO:0000313" key="3">
    <source>
        <dbReference type="Proteomes" id="UP001165289"/>
    </source>
</evidence>
<evidence type="ECO:0000256" key="1">
    <source>
        <dbReference type="SAM" id="MobiDB-lite"/>
    </source>
</evidence>
<feature type="compositionally biased region" description="Basic and acidic residues" evidence="1">
    <location>
        <begin position="81"/>
        <end position="93"/>
    </location>
</feature>
<comment type="caution">
    <text evidence="2">The sequence shown here is derived from an EMBL/GenBank/DDBJ whole genome shotgun (WGS) entry which is preliminary data.</text>
</comment>
<feature type="compositionally biased region" description="Basic and acidic residues" evidence="1">
    <location>
        <begin position="44"/>
        <end position="55"/>
    </location>
</feature>
<name>A0AAV7KR83_9METZ</name>